<organism evidence="1 2">
    <name type="scientific">Actinomadura rugatobispora</name>
    <dbReference type="NCBI Taxonomy" id="1994"/>
    <lineage>
        <taxon>Bacteria</taxon>
        <taxon>Bacillati</taxon>
        <taxon>Actinomycetota</taxon>
        <taxon>Actinomycetes</taxon>
        <taxon>Streptosporangiales</taxon>
        <taxon>Thermomonosporaceae</taxon>
        <taxon>Actinomadura</taxon>
    </lineage>
</organism>
<evidence type="ECO:0008006" key="3">
    <source>
        <dbReference type="Google" id="ProtNLM"/>
    </source>
</evidence>
<evidence type="ECO:0000313" key="2">
    <source>
        <dbReference type="Proteomes" id="UP001596074"/>
    </source>
</evidence>
<sequence>MTEDREHADRVDALVARVMDRPGRAITLNLPPYEVGEFVRRLDIALDKVYGDDVFDIAARLVLGSACTTAAKAVDQFVAALQLPYTAARGWGDFMEALADRPSSRGECVVVADASQLLKYEDFDRWRELVQSLRSGPFCMGGGSRTLVLIDDEFMWQDWAFTSMADIARVEA</sequence>
<evidence type="ECO:0000313" key="1">
    <source>
        <dbReference type="EMBL" id="MFC5746927.1"/>
    </source>
</evidence>
<protein>
    <recommendedName>
        <fullName evidence="3">Barstar (barnase inhibitor) domain-containing protein</fullName>
    </recommendedName>
</protein>
<name>A0ABW0ZWT8_9ACTN</name>
<accession>A0ABW0ZWT8</accession>
<dbReference type="Proteomes" id="UP001596074">
    <property type="component" value="Unassembled WGS sequence"/>
</dbReference>
<reference evidence="2" key="1">
    <citation type="journal article" date="2019" name="Int. J. Syst. Evol. Microbiol.">
        <title>The Global Catalogue of Microorganisms (GCM) 10K type strain sequencing project: providing services to taxonomists for standard genome sequencing and annotation.</title>
        <authorList>
            <consortium name="The Broad Institute Genomics Platform"/>
            <consortium name="The Broad Institute Genome Sequencing Center for Infectious Disease"/>
            <person name="Wu L."/>
            <person name="Ma J."/>
        </authorList>
    </citation>
    <scope>NUCLEOTIDE SEQUENCE [LARGE SCALE GENOMIC DNA]</scope>
    <source>
        <strain evidence="2">KCTC 42087</strain>
    </source>
</reference>
<proteinExistence type="predicted"/>
<comment type="caution">
    <text evidence="1">The sequence shown here is derived from an EMBL/GenBank/DDBJ whole genome shotgun (WGS) entry which is preliminary data.</text>
</comment>
<dbReference type="RefSeq" id="WP_378282548.1">
    <property type="nucleotide sequence ID" value="NZ_JBHSON010000018.1"/>
</dbReference>
<gene>
    <name evidence="1" type="ORF">ACFPZN_14970</name>
</gene>
<keyword evidence="2" id="KW-1185">Reference proteome</keyword>
<dbReference type="EMBL" id="JBHSON010000018">
    <property type="protein sequence ID" value="MFC5746927.1"/>
    <property type="molecule type" value="Genomic_DNA"/>
</dbReference>